<dbReference type="FunFam" id="2.30.42.10:FF:000063">
    <property type="entry name" value="Peptidase, S41 family"/>
    <property type="match status" value="1"/>
</dbReference>
<evidence type="ECO:0000259" key="6">
    <source>
        <dbReference type="PROSITE" id="PS50106"/>
    </source>
</evidence>
<dbReference type="GO" id="GO:0008236">
    <property type="term" value="F:serine-type peptidase activity"/>
    <property type="evidence" value="ECO:0007669"/>
    <property type="project" value="UniProtKB-KW"/>
</dbReference>
<dbReference type="SMART" id="SM00228">
    <property type="entry name" value="PDZ"/>
    <property type="match status" value="1"/>
</dbReference>
<evidence type="ECO:0000256" key="1">
    <source>
        <dbReference type="ARBA" id="ARBA00009179"/>
    </source>
</evidence>
<dbReference type="GO" id="GO:0007165">
    <property type="term" value="P:signal transduction"/>
    <property type="evidence" value="ECO:0007669"/>
    <property type="project" value="TreeGrafter"/>
</dbReference>
<keyword evidence="8" id="KW-1185">Reference proteome</keyword>
<comment type="similarity">
    <text evidence="1 5">Belongs to the peptidase S41A family.</text>
</comment>
<dbReference type="PROSITE" id="PS50106">
    <property type="entry name" value="PDZ"/>
    <property type="match status" value="1"/>
</dbReference>
<dbReference type="GO" id="GO:0006508">
    <property type="term" value="P:proteolysis"/>
    <property type="evidence" value="ECO:0007669"/>
    <property type="project" value="UniProtKB-KW"/>
</dbReference>
<dbReference type="Gene3D" id="3.90.226.10">
    <property type="entry name" value="2-enoyl-CoA Hydratase, Chain A, domain 1"/>
    <property type="match status" value="1"/>
</dbReference>
<dbReference type="Proteomes" id="UP000322976">
    <property type="component" value="Unassembled WGS sequence"/>
</dbReference>
<evidence type="ECO:0000256" key="4">
    <source>
        <dbReference type="ARBA" id="ARBA00022825"/>
    </source>
</evidence>
<dbReference type="SUPFAM" id="SSF52096">
    <property type="entry name" value="ClpP/crotonase"/>
    <property type="match status" value="1"/>
</dbReference>
<protein>
    <submittedName>
        <fullName evidence="7">S41 family peptidase</fullName>
    </submittedName>
</protein>
<dbReference type="CDD" id="cd07560">
    <property type="entry name" value="Peptidase_S41_CPP"/>
    <property type="match status" value="1"/>
</dbReference>
<dbReference type="Pfam" id="PF03572">
    <property type="entry name" value="Peptidase_S41"/>
    <property type="match status" value="1"/>
</dbReference>
<dbReference type="CDD" id="cd06782">
    <property type="entry name" value="cpPDZ_CPP-like"/>
    <property type="match status" value="1"/>
</dbReference>
<dbReference type="RefSeq" id="WP_149544446.1">
    <property type="nucleotide sequence ID" value="NZ_VTPS01000003.1"/>
</dbReference>
<feature type="domain" description="PDZ" evidence="6">
    <location>
        <begin position="77"/>
        <end position="145"/>
    </location>
</feature>
<dbReference type="InterPro" id="IPR004447">
    <property type="entry name" value="Peptidase_S41A"/>
</dbReference>
<dbReference type="NCBIfam" id="TIGR00225">
    <property type="entry name" value="prc"/>
    <property type="match status" value="1"/>
</dbReference>
<dbReference type="InterPro" id="IPR036366">
    <property type="entry name" value="PGBDSf"/>
</dbReference>
<dbReference type="Pfam" id="PF01471">
    <property type="entry name" value="PG_binding_1"/>
    <property type="match status" value="1"/>
</dbReference>
<name>A0A5D8QEP9_9THEO</name>
<dbReference type="PANTHER" id="PTHR32060">
    <property type="entry name" value="TAIL-SPECIFIC PROTEASE"/>
    <property type="match status" value="1"/>
</dbReference>
<dbReference type="GO" id="GO:0004175">
    <property type="term" value="F:endopeptidase activity"/>
    <property type="evidence" value="ECO:0007669"/>
    <property type="project" value="TreeGrafter"/>
</dbReference>
<dbReference type="Pfam" id="PF17820">
    <property type="entry name" value="PDZ_6"/>
    <property type="match status" value="1"/>
</dbReference>
<dbReference type="PANTHER" id="PTHR32060:SF22">
    <property type="entry name" value="CARBOXYL-TERMINAL-PROCESSING PEPTIDASE 3, CHLOROPLASTIC"/>
    <property type="match status" value="1"/>
</dbReference>
<comment type="caution">
    <text evidence="7">The sequence shown here is derived from an EMBL/GenBank/DDBJ whole genome shotgun (WGS) entry which is preliminary data.</text>
</comment>
<dbReference type="InterPro" id="IPR001478">
    <property type="entry name" value="PDZ"/>
</dbReference>
<reference evidence="7 8" key="1">
    <citation type="submission" date="2019-08" db="EMBL/GenBank/DDBJ databases">
        <title>Calorimonas adulescens gen. nov., sp. nov., an anaerobic thermophilic bacterium from Sakhalin hot spring.</title>
        <authorList>
            <person name="Khomyakova M.A."/>
            <person name="Merkel A.Y."/>
            <person name="Novikov A."/>
            <person name="Bonch-Osmolovskaya E.A."/>
            <person name="Slobodkin A.I."/>
        </authorList>
    </citation>
    <scope>NUCLEOTIDE SEQUENCE [LARGE SCALE GENOMIC DNA]</scope>
    <source>
        <strain evidence="7 8">A05MB</strain>
    </source>
</reference>
<evidence type="ECO:0000256" key="3">
    <source>
        <dbReference type="ARBA" id="ARBA00022801"/>
    </source>
</evidence>
<organism evidence="7 8">
    <name type="scientific">Calorimonas adulescens</name>
    <dbReference type="NCBI Taxonomy" id="2606906"/>
    <lineage>
        <taxon>Bacteria</taxon>
        <taxon>Bacillati</taxon>
        <taxon>Bacillota</taxon>
        <taxon>Clostridia</taxon>
        <taxon>Thermoanaerobacterales</taxon>
        <taxon>Thermoanaerobacteraceae</taxon>
        <taxon>Calorimonas</taxon>
    </lineage>
</organism>
<keyword evidence="3 5" id="KW-0378">Hydrolase</keyword>
<keyword evidence="4 5" id="KW-0720">Serine protease</keyword>
<dbReference type="Gene3D" id="3.30.750.44">
    <property type="match status" value="1"/>
</dbReference>
<dbReference type="InterPro" id="IPR036365">
    <property type="entry name" value="PGBD-like_sf"/>
</dbReference>
<dbReference type="Gene3D" id="2.30.42.10">
    <property type="match status" value="1"/>
</dbReference>
<dbReference type="SUPFAM" id="SSF47090">
    <property type="entry name" value="PGBD-like"/>
    <property type="match status" value="1"/>
</dbReference>
<dbReference type="AlphaFoldDB" id="A0A5D8QEP9"/>
<dbReference type="EMBL" id="VTPS01000003">
    <property type="protein sequence ID" value="TZE82887.1"/>
    <property type="molecule type" value="Genomic_DNA"/>
</dbReference>
<dbReference type="InterPro" id="IPR036034">
    <property type="entry name" value="PDZ_sf"/>
</dbReference>
<keyword evidence="2 5" id="KW-0645">Protease</keyword>
<evidence type="ECO:0000256" key="2">
    <source>
        <dbReference type="ARBA" id="ARBA00022670"/>
    </source>
</evidence>
<dbReference type="SUPFAM" id="SSF50156">
    <property type="entry name" value="PDZ domain-like"/>
    <property type="match status" value="1"/>
</dbReference>
<evidence type="ECO:0000256" key="5">
    <source>
        <dbReference type="RuleBase" id="RU004404"/>
    </source>
</evidence>
<dbReference type="Gene3D" id="1.10.101.10">
    <property type="entry name" value="PGBD-like superfamily/PGBD"/>
    <property type="match status" value="1"/>
</dbReference>
<dbReference type="Pfam" id="PF22694">
    <property type="entry name" value="CtpB_N-like"/>
    <property type="match status" value="1"/>
</dbReference>
<dbReference type="InterPro" id="IPR005151">
    <property type="entry name" value="Tail-specific_protease"/>
</dbReference>
<dbReference type="InterPro" id="IPR002477">
    <property type="entry name" value="Peptidoglycan-bd-like"/>
</dbReference>
<dbReference type="InterPro" id="IPR055210">
    <property type="entry name" value="CtpA/B_N"/>
</dbReference>
<sequence length="465" mass="50736">MKYKKIIIIAIIVTVIATPVVSFASMTYDINTFDSIMQFILSSTVRDVTEEQLIKGALKGMFQAVDPYSEYFTKEELKEFNEETSGQYSGVGIIISESDGYIVVTSVMNGGPADKAGIKKGDRIVSVDGTNVAGMKRDKVSDLLKGDEGTTVRVGIMREGSNGVTLVDIIRGQIRLNPIIYSVKNGVGYIKIFQFTEYTEENLEPALDYMRKNGIKSIVLDLRGNPGGIIPETIDVAQHFVPKGPIVKIIYKNAPPDVYYSNLEKPEFNLAVLIDKDTASAAEILAGAIQDTGAGIVIGSQSYGKGSVQIVMPLEDGSGFKLTMAKYATPKDRIIDGVGIIPDVKLSNSEPVVPDLSNLAPLREGEAVSRGSINLQVFALQQRLKLLGYDVGELDGVFGQATERALKEFQTRNGLKATGTLDEYTYINLVDAMDRLAHPEVRDIVLETAIQMLKNKEDKGMIQSQ</sequence>
<accession>A0A5D8QEP9</accession>
<evidence type="ECO:0000313" key="8">
    <source>
        <dbReference type="Proteomes" id="UP000322976"/>
    </source>
</evidence>
<dbReference type="SMART" id="SM00245">
    <property type="entry name" value="TSPc"/>
    <property type="match status" value="1"/>
</dbReference>
<gene>
    <name evidence="7" type="ORF">FWJ32_02735</name>
</gene>
<proteinExistence type="inferred from homology"/>
<dbReference type="InterPro" id="IPR041489">
    <property type="entry name" value="PDZ_6"/>
</dbReference>
<dbReference type="GO" id="GO:0030288">
    <property type="term" value="C:outer membrane-bounded periplasmic space"/>
    <property type="evidence" value="ECO:0007669"/>
    <property type="project" value="TreeGrafter"/>
</dbReference>
<evidence type="ECO:0000313" key="7">
    <source>
        <dbReference type="EMBL" id="TZE82887.1"/>
    </source>
</evidence>
<dbReference type="InterPro" id="IPR029045">
    <property type="entry name" value="ClpP/crotonase-like_dom_sf"/>
</dbReference>